<protein>
    <submittedName>
        <fullName evidence="1">Uncharacterized protein</fullName>
    </submittedName>
</protein>
<dbReference type="STRING" id="1123243.SAMN02745190_00848"/>
<evidence type="ECO:0000313" key="2">
    <source>
        <dbReference type="Proteomes" id="UP000184404"/>
    </source>
</evidence>
<dbReference type="AlphaFoldDB" id="A0A1M4V1I8"/>
<gene>
    <name evidence="1" type="ORF">SAMN02745190_00848</name>
</gene>
<keyword evidence="2" id="KW-1185">Reference proteome</keyword>
<sequence>MEYDGVILQDYGSGLEFNLTEVHEIVGTITMNGKDYLLVRREAKTEEVKEDETV</sequence>
<dbReference type="Proteomes" id="UP000184404">
    <property type="component" value="Unassembled WGS sequence"/>
</dbReference>
<accession>A0A1M4V1I8</accession>
<evidence type="ECO:0000313" key="1">
    <source>
        <dbReference type="EMBL" id="SHE62762.1"/>
    </source>
</evidence>
<name>A0A1M4V1I8_9FIRM</name>
<proteinExistence type="predicted"/>
<dbReference type="EMBL" id="FQUG01000003">
    <property type="protein sequence ID" value="SHE62762.1"/>
    <property type="molecule type" value="Genomic_DNA"/>
</dbReference>
<dbReference type="RefSeq" id="WP_159430466.1">
    <property type="nucleotide sequence ID" value="NZ_FQUG01000003.1"/>
</dbReference>
<reference evidence="1 2" key="1">
    <citation type="submission" date="2016-11" db="EMBL/GenBank/DDBJ databases">
        <authorList>
            <person name="Jaros S."/>
            <person name="Januszkiewicz K."/>
            <person name="Wedrychowicz H."/>
        </authorList>
    </citation>
    <scope>NUCLEOTIDE SEQUENCE [LARGE SCALE GENOMIC DNA]</scope>
    <source>
        <strain evidence="1 2">DSM 10502</strain>
    </source>
</reference>
<organism evidence="1 2">
    <name type="scientific">Schwartzia succinivorans DSM 10502</name>
    <dbReference type="NCBI Taxonomy" id="1123243"/>
    <lineage>
        <taxon>Bacteria</taxon>
        <taxon>Bacillati</taxon>
        <taxon>Bacillota</taxon>
        <taxon>Negativicutes</taxon>
        <taxon>Selenomonadales</taxon>
        <taxon>Selenomonadaceae</taxon>
        <taxon>Schwartzia</taxon>
    </lineage>
</organism>